<evidence type="ECO:0000313" key="2">
    <source>
        <dbReference type="EMBL" id="ESQ47488.1"/>
    </source>
</evidence>
<dbReference type="InterPro" id="IPR058942">
    <property type="entry name" value="AT3G52170-like"/>
</dbReference>
<feature type="region of interest" description="Disordered" evidence="1">
    <location>
        <begin position="193"/>
        <end position="233"/>
    </location>
</feature>
<evidence type="ECO:0008006" key="4">
    <source>
        <dbReference type="Google" id="ProtNLM"/>
    </source>
</evidence>
<proteinExistence type="predicted"/>
<feature type="compositionally biased region" description="Polar residues" evidence="1">
    <location>
        <begin position="213"/>
        <end position="230"/>
    </location>
</feature>
<dbReference type="Gene3D" id="3.30.70.330">
    <property type="match status" value="1"/>
</dbReference>
<dbReference type="AlphaFoldDB" id="V4M5E9"/>
<feature type="region of interest" description="Disordered" evidence="1">
    <location>
        <begin position="83"/>
        <end position="102"/>
    </location>
</feature>
<dbReference type="InterPro" id="IPR012677">
    <property type="entry name" value="Nucleotide-bd_a/b_plait_sf"/>
</dbReference>
<accession>V4M5E9</accession>
<protein>
    <recommendedName>
        <fullName evidence="4">RRM domain-containing protein</fullName>
    </recommendedName>
</protein>
<feature type="compositionally biased region" description="Low complexity" evidence="1">
    <location>
        <begin position="193"/>
        <end position="204"/>
    </location>
</feature>
<name>V4M5E9_EUTSA</name>
<sequence length="730" mass="80956">MAMGRLLSPKLTPHFSTRGFVPLTRKWLSSSLEDGRKFERLPDSKASVNKDIGQKGMHWYSLGGLLTNLKQKITGNMLLLSKTSSEESVSPKTPMVPSEDEPATKVVSLQDVAENKNCIPPNVKEESVISEMVFQDASQRVAAGKRESASVNKERLDSNNSLDDLELRLIQAERVNLPEEPISKDASLGFLSEEASESLASSEENIGKLQPEKGQSGQKESHQNKLSSMFMNRDPDKEVELRLRFEALSNSSSGMSTKESCSDVGDQHGLFGKMPSDPIQKMKNISKEKDTHWFSEALQNPESLSSFPCHDRKSGDLPATSETKSTLPFRSPRGTVVPVAVSKDLSIKMVMECLKVPTDNGRDADANSLNPNDGEGKCVLRGNSVTEKSDRLFAAEEEESLCTQATLAATTPNPELTNKSLDALSVGEHSPNKVCLRFLPRFDKEEIVKRFSEFGAVLDFQEIPSFDGCYYKDAVLTFETHSAVKKALKKAVVMVKNYSVIVEATSQEDNVEKICIPDLIGDPDVPIALLKEPTRTVKIHPLAHGISSNQIKEALRFCRSDISKFILGSSKTAAFVEFETEDGKERALAEHSISIFNKQLFISRIDIPRTTVARISHFSKPCMSDIRKLCAPYGKIKQLLFRGDGIADVHFDVSEWPNMHTILNSMNGMEIDGMKWVVRPATTVIPHEILKVLWEDPQGKRYVKGLIQNLVREIEQPLDAAPIAAMHTLL</sequence>
<dbReference type="Gramene" id="ESQ47488">
    <property type="protein sequence ID" value="ESQ47488"/>
    <property type="gene ID" value="EUTSA_v10020149mg"/>
</dbReference>
<dbReference type="InterPro" id="IPR035979">
    <property type="entry name" value="RBD_domain_sf"/>
</dbReference>
<organism evidence="2 3">
    <name type="scientific">Eutrema salsugineum</name>
    <name type="common">Saltwater cress</name>
    <name type="synonym">Sisymbrium salsugineum</name>
    <dbReference type="NCBI Taxonomy" id="72664"/>
    <lineage>
        <taxon>Eukaryota</taxon>
        <taxon>Viridiplantae</taxon>
        <taxon>Streptophyta</taxon>
        <taxon>Embryophyta</taxon>
        <taxon>Tracheophyta</taxon>
        <taxon>Spermatophyta</taxon>
        <taxon>Magnoliopsida</taxon>
        <taxon>eudicotyledons</taxon>
        <taxon>Gunneridae</taxon>
        <taxon>Pentapetalae</taxon>
        <taxon>rosids</taxon>
        <taxon>malvids</taxon>
        <taxon>Brassicales</taxon>
        <taxon>Brassicaceae</taxon>
        <taxon>Eutremeae</taxon>
        <taxon>Eutrema</taxon>
    </lineage>
</organism>
<evidence type="ECO:0000313" key="3">
    <source>
        <dbReference type="Proteomes" id="UP000030689"/>
    </source>
</evidence>
<keyword evidence="3" id="KW-1185">Reference proteome</keyword>
<reference evidence="2 3" key="1">
    <citation type="journal article" date="2013" name="Front. Plant Sci.">
        <title>The Reference Genome of the Halophytic Plant Eutrema salsugineum.</title>
        <authorList>
            <person name="Yang R."/>
            <person name="Jarvis D.E."/>
            <person name="Chen H."/>
            <person name="Beilstein M.A."/>
            <person name="Grimwood J."/>
            <person name="Jenkins J."/>
            <person name="Shu S."/>
            <person name="Prochnik S."/>
            <person name="Xin M."/>
            <person name="Ma C."/>
            <person name="Schmutz J."/>
            <person name="Wing R.A."/>
            <person name="Mitchell-Olds T."/>
            <person name="Schumaker K.S."/>
            <person name="Wang X."/>
        </authorList>
    </citation>
    <scope>NUCLEOTIDE SEQUENCE [LARGE SCALE GENOMIC DNA]</scope>
</reference>
<dbReference type="PANTHER" id="PTHR34568">
    <property type="entry name" value="RRM DOMAIN-CONTAINING PROTEIN"/>
    <property type="match status" value="1"/>
</dbReference>
<dbReference type="PANTHER" id="PTHR34568:SF5">
    <property type="entry name" value="RNA-BINDING (RRM_RBD_RNP MOTIFS) FAMILY PROTEIN"/>
    <property type="match status" value="1"/>
</dbReference>
<dbReference type="OMA" id="NKPPCEE"/>
<evidence type="ECO:0000256" key="1">
    <source>
        <dbReference type="SAM" id="MobiDB-lite"/>
    </source>
</evidence>
<dbReference type="OrthoDB" id="1938644at2759"/>
<gene>
    <name evidence="2" type="ORF">EUTSA_v10020149mg</name>
</gene>
<dbReference type="CDD" id="cd00590">
    <property type="entry name" value="RRM_SF"/>
    <property type="match status" value="2"/>
</dbReference>
<feature type="region of interest" description="Disordered" evidence="1">
    <location>
        <begin position="304"/>
        <end position="329"/>
    </location>
</feature>
<dbReference type="eggNOG" id="ENOG502RXMQ">
    <property type="taxonomic scope" value="Eukaryota"/>
</dbReference>
<dbReference type="EMBL" id="KI517408">
    <property type="protein sequence ID" value="ESQ47488.1"/>
    <property type="molecule type" value="Genomic_DNA"/>
</dbReference>
<dbReference type="KEGG" id="eus:EUTSA_v10020149mg"/>
<dbReference type="GO" id="GO:0003676">
    <property type="term" value="F:nucleic acid binding"/>
    <property type="evidence" value="ECO:0007669"/>
    <property type="project" value="InterPro"/>
</dbReference>
<dbReference type="Proteomes" id="UP000030689">
    <property type="component" value="Unassembled WGS sequence"/>
</dbReference>
<dbReference type="SUPFAM" id="SSF54928">
    <property type="entry name" value="RNA-binding domain, RBD"/>
    <property type="match status" value="2"/>
</dbReference>